<feature type="chain" id="PRO_5043452056" evidence="3">
    <location>
        <begin position="22"/>
        <end position="492"/>
    </location>
</feature>
<keyword evidence="2" id="KW-1133">Transmembrane helix</keyword>
<protein>
    <submittedName>
        <fullName evidence="4">Uncharacterized protein</fullName>
    </submittedName>
</protein>
<feature type="region of interest" description="Disordered" evidence="1">
    <location>
        <begin position="473"/>
        <end position="492"/>
    </location>
</feature>
<evidence type="ECO:0000313" key="5">
    <source>
        <dbReference type="Proteomes" id="UP001430356"/>
    </source>
</evidence>
<keyword evidence="2" id="KW-0472">Membrane</keyword>
<evidence type="ECO:0000256" key="1">
    <source>
        <dbReference type="SAM" id="MobiDB-lite"/>
    </source>
</evidence>
<dbReference type="Proteomes" id="UP001430356">
    <property type="component" value="Unassembled WGS sequence"/>
</dbReference>
<feature type="region of interest" description="Disordered" evidence="1">
    <location>
        <begin position="425"/>
        <end position="456"/>
    </location>
</feature>
<keyword evidence="3" id="KW-0732">Signal</keyword>
<dbReference type="EMBL" id="JAECZO010000016">
    <property type="protein sequence ID" value="KAK7201542.1"/>
    <property type="molecule type" value="Genomic_DNA"/>
</dbReference>
<feature type="transmembrane region" description="Helical" evidence="2">
    <location>
        <begin position="89"/>
        <end position="115"/>
    </location>
</feature>
<proteinExistence type="predicted"/>
<keyword evidence="2" id="KW-0812">Transmembrane</keyword>
<name>A0AAW0F4M6_9TRYP</name>
<feature type="region of interest" description="Disordered" evidence="1">
    <location>
        <begin position="147"/>
        <end position="166"/>
    </location>
</feature>
<evidence type="ECO:0000256" key="2">
    <source>
        <dbReference type="SAM" id="Phobius"/>
    </source>
</evidence>
<gene>
    <name evidence="4" type="ORF">NESM_000218200</name>
</gene>
<keyword evidence="5" id="KW-1185">Reference proteome</keyword>
<accession>A0AAW0F4M6</accession>
<evidence type="ECO:0000313" key="4">
    <source>
        <dbReference type="EMBL" id="KAK7201542.1"/>
    </source>
</evidence>
<reference evidence="4 5" key="1">
    <citation type="journal article" date="2021" name="MBio">
        <title>A New Model Trypanosomatid, Novymonas esmeraldas: Genomic Perception of Its 'Candidatus Pandoraea novymonadis' Endosymbiont.</title>
        <authorList>
            <person name="Zakharova A."/>
            <person name="Saura A."/>
            <person name="Butenko A."/>
            <person name="Podesvova L."/>
            <person name="Warmusova S."/>
            <person name="Kostygov A.Y."/>
            <person name="Nenarokova A."/>
            <person name="Lukes J."/>
            <person name="Opperdoes F.R."/>
            <person name="Yurchenko V."/>
        </authorList>
    </citation>
    <scope>NUCLEOTIDE SEQUENCE [LARGE SCALE GENOMIC DNA]</scope>
    <source>
        <strain evidence="4 5">E262AT.01</strain>
    </source>
</reference>
<organism evidence="4 5">
    <name type="scientific">Novymonas esmeraldas</name>
    <dbReference type="NCBI Taxonomy" id="1808958"/>
    <lineage>
        <taxon>Eukaryota</taxon>
        <taxon>Discoba</taxon>
        <taxon>Euglenozoa</taxon>
        <taxon>Kinetoplastea</taxon>
        <taxon>Metakinetoplastina</taxon>
        <taxon>Trypanosomatida</taxon>
        <taxon>Trypanosomatidae</taxon>
        <taxon>Novymonas</taxon>
    </lineage>
</organism>
<sequence>MPLAQWATLLVAALTVGCVLGRGSSEGALCSTSCGSSDAAGRTSALAAPSKRLPPLWRDASPSSSSASSDVPIAAFAGSTPSPPQPLPLWVFFTVAALGASVVLSVALGIAACVWQRRRRQAARQAPLLPPSPQCGSEQPAALSSCAEAASMMSAPPAPRKSDALSRKKRAAGCALSSQRSAHVAAATPLGSPVVRHHECGATAAADGVIEVVESDVQSLVVDVLAFMTEAEVPLARESGAPQQHCYAEEEEEAAVDAVLVRDPRRSCGGTAESELEMSVDAVLATMYQICVTTSPEMSPTRSPATGPPQCTPSPAAMELLSVKTRSPPLPPLPRLLRSRQSGIPARGAATTERDRVAETAVDTRALDVVETRNPFALRPGAASSSSMVAPRTAALPACARQHESAGVVSPRAAGPSLCLALEKTTTSTAPARSTTQRPPADDTSGAAAGAGYADWADPMRPLTRKEFLRLRRLQSRETAEPAYGPFIKGSR</sequence>
<comment type="caution">
    <text evidence="4">The sequence shown here is derived from an EMBL/GenBank/DDBJ whole genome shotgun (WGS) entry which is preliminary data.</text>
</comment>
<feature type="signal peptide" evidence="3">
    <location>
        <begin position="1"/>
        <end position="21"/>
    </location>
</feature>
<evidence type="ECO:0000256" key="3">
    <source>
        <dbReference type="SAM" id="SignalP"/>
    </source>
</evidence>
<dbReference type="AlphaFoldDB" id="A0AAW0F4M6"/>